<name>A0A182FYJ3_ANOAL</name>
<dbReference type="VEuPathDB" id="VectorBase:AALB014682"/>
<dbReference type="EnsemblMetazoa" id="AALB014682-RA">
    <property type="protein sequence ID" value="AALB014682-PA"/>
    <property type="gene ID" value="AALB014682"/>
</dbReference>
<reference evidence="1" key="2">
    <citation type="submission" date="2022-08" db="UniProtKB">
        <authorList>
            <consortium name="EnsemblMetazoa"/>
        </authorList>
    </citation>
    <scope>IDENTIFICATION</scope>
    <source>
        <strain evidence="1">STECLA/ALBI9_A</strain>
    </source>
</reference>
<proteinExistence type="predicted"/>
<accession>A0A182FYJ3</accession>
<dbReference type="AlphaFoldDB" id="A0A182FYJ3"/>
<sequence>SGIDLANQSGSIADRNRSLWKEGPVQPYLCEALCYVTCKLIGGPD</sequence>
<protein>
    <submittedName>
        <fullName evidence="1">Uncharacterized protein</fullName>
    </submittedName>
</protein>
<keyword evidence="2" id="KW-1185">Reference proteome</keyword>
<reference evidence="1 2" key="1">
    <citation type="journal article" date="2017" name="G3 (Bethesda)">
        <title>The Physical Genome Mapping of Anopheles albimanus Corrected Scaffold Misassemblies and Identified Interarm Rearrangements in Genus Anopheles.</title>
        <authorList>
            <person name="Artemov G.N."/>
            <person name="Peery A.N."/>
            <person name="Jiang X."/>
            <person name="Tu Z."/>
            <person name="Stegniy V.N."/>
            <person name="Sharakhova M.V."/>
            <person name="Sharakhov I.V."/>
        </authorList>
    </citation>
    <scope>NUCLEOTIDE SEQUENCE [LARGE SCALE GENOMIC DNA]</scope>
    <source>
        <strain evidence="1 2">ALBI9_A</strain>
    </source>
</reference>
<dbReference type="Proteomes" id="UP000069272">
    <property type="component" value="Chromosome 3R"/>
</dbReference>
<evidence type="ECO:0000313" key="1">
    <source>
        <dbReference type="EnsemblMetazoa" id="AALB014682-PA"/>
    </source>
</evidence>
<evidence type="ECO:0000313" key="2">
    <source>
        <dbReference type="Proteomes" id="UP000069272"/>
    </source>
</evidence>
<organism evidence="1 2">
    <name type="scientific">Anopheles albimanus</name>
    <name type="common">New world malaria mosquito</name>
    <dbReference type="NCBI Taxonomy" id="7167"/>
    <lineage>
        <taxon>Eukaryota</taxon>
        <taxon>Metazoa</taxon>
        <taxon>Ecdysozoa</taxon>
        <taxon>Arthropoda</taxon>
        <taxon>Hexapoda</taxon>
        <taxon>Insecta</taxon>
        <taxon>Pterygota</taxon>
        <taxon>Neoptera</taxon>
        <taxon>Endopterygota</taxon>
        <taxon>Diptera</taxon>
        <taxon>Nematocera</taxon>
        <taxon>Culicoidea</taxon>
        <taxon>Culicidae</taxon>
        <taxon>Anophelinae</taxon>
        <taxon>Anopheles</taxon>
    </lineage>
</organism>